<dbReference type="PANTHER" id="PTHR11739">
    <property type="entry name" value="CITRATE SYNTHASE"/>
    <property type="match status" value="1"/>
</dbReference>
<evidence type="ECO:0000256" key="2">
    <source>
        <dbReference type="ARBA" id="ARBA00010566"/>
    </source>
</evidence>
<evidence type="ECO:0000256" key="1">
    <source>
        <dbReference type="ARBA" id="ARBA00005163"/>
    </source>
</evidence>
<reference evidence="8" key="1">
    <citation type="journal article" date="2019" name="Int. J. Syst. Evol. Microbiol.">
        <title>The Global Catalogue of Microorganisms (GCM) 10K type strain sequencing project: providing services to taxonomists for standard genome sequencing and annotation.</title>
        <authorList>
            <consortium name="The Broad Institute Genomics Platform"/>
            <consortium name="The Broad Institute Genome Sequencing Center for Infectious Disease"/>
            <person name="Wu L."/>
            <person name="Ma J."/>
        </authorList>
    </citation>
    <scope>NUCLEOTIDE SEQUENCE [LARGE SCALE GENOMIC DNA]</scope>
    <source>
        <strain evidence="8">CCUG 56607</strain>
    </source>
</reference>
<evidence type="ECO:0000256" key="4">
    <source>
        <dbReference type="ARBA" id="ARBA00049288"/>
    </source>
</evidence>
<dbReference type="PRINTS" id="PR00143">
    <property type="entry name" value="CITRTSNTHASE"/>
</dbReference>
<dbReference type="PROSITE" id="PS00480">
    <property type="entry name" value="CITRATE_SYNTHASE"/>
    <property type="match status" value="1"/>
</dbReference>
<proteinExistence type="inferred from homology"/>
<evidence type="ECO:0000256" key="6">
    <source>
        <dbReference type="RuleBase" id="RU003406"/>
    </source>
</evidence>
<organism evidence="7 8">
    <name type="scientific">Thalassobacillus hwangdonensis</name>
    <dbReference type="NCBI Taxonomy" id="546108"/>
    <lineage>
        <taxon>Bacteria</taxon>
        <taxon>Bacillati</taxon>
        <taxon>Bacillota</taxon>
        <taxon>Bacilli</taxon>
        <taxon>Bacillales</taxon>
        <taxon>Bacillaceae</taxon>
        <taxon>Thalassobacillus</taxon>
    </lineage>
</organism>
<dbReference type="Gene3D" id="1.10.580.10">
    <property type="entry name" value="Citrate Synthase, domain 1"/>
    <property type="match status" value="1"/>
</dbReference>
<keyword evidence="8" id="KW-1185">Reference proteome</keyword>
<dbReference type="EMBL" id="JBHTKL010000001">
    <property type="protein sequence ID" value="MFD1018337.1"/>
    <property type="molecule type" value="Genomic_DNA"/>
</dbReference>
<gene>
    <name evidence="7" type="ORF">ACFQ2J_03905</name>
</gene>
<comment type="catalytic activity">
    <reaction evidence="4">
        <text>oxaloacetate + acetyl-CoA + H2O = citrate + CoA + H(+)</text>
        <dbReference type="Rhea" id="RHEA:16845"/>
        <dbReference type="ChEBI" id="CHEBI:15377"/>
        <dbReference type="ChEBI" id="CHEBI:15378"/>
        <dbReference type="ChEBI" id="CHEBI:16452"/>
        <dbReference type="ChEBI" id="CHEBI:16947"/>
        <dbReference type="ChEBI" id="CHEBI:57287"/>
        <dbReference type="ChEBI" id="CHEBI:57288"/>
        <dbReference type="EC" id="2.3.3.16"/>
    </reaction>
</comment>
<dbReference type="InterPro" id="IPR016143">
    <property type="entry name" value="Citrate_synth-like_sm_a-sub"/>
</dbReference>
<comment type="pathway">
    <text evidence="1">Carbohydrate metabolism; tricarboxylic acid cycle.</text>
</comment>
<dbReference type="InterPro" id="IPR036969">
    <property type="entry name" value="Citrate_synthase_sf"/>
</dbReference>
<dbReference type="Gene3D" id="1.10.230.10">
    <property type="entry name" value="Cytochrome P450-Terp, domain 2"/>
    <property type="match status" value="1"/>
</dbReference>
<evidence type="ECO:0000256" key="3">
    <source>
        <dbReference type="ARBA" id="ARBA00022679"/>
    </source>
</evidence>
<dbReference type="Proteomes" id="UP001596990">
    <property type="component" value="Unassembled WGS sequence"/>
</dbReference>
<keyword evidence="3 5" id="KW-0808">Transferase</keyword>
<dbReference type="InterPro" id="IPR002020">
    <property type="entry name" value="Citrate_synthase"/>
</dbReference>
<dbReference type="PANTHER" id="PTHR11739:SF4">
    <property type="entry name" value="CITRATE SYNTHASE, PEROXISOMAL"/>
    <property type="match status" value="1"/>
</dbReference>
<comment type="caution">
    <text evidence="7">The sequence shown here is derived from an EMBL/GenBank/DDBJ whole genome shotgun (WGS) entry which is preliminary data.</text>
</comment>
<comment type="similarity">
    <text evidence="2 5 6">Belongs to the citrate synthase family.</text>
</comment>
<dbReference type="SUPFAM" id="SSF48256">
    <property type="entry name" value="Citrate synthase"/>
    <property type="match status" value="1"/>
</dbReference>
<dbReference type="RefSeq" id="WP_386056759.1">
    <property type="nucleotide sequence ID" value="NZ_JBHTKL010000001.1"/>
</dbReference>
<protein>
    <recommendedName>
        <fullName evidence="5">Citrate synthase</fullName>
    </recommendedName>
</protein>
<evidence type="ECO:0000256" key="5">
    <source>
        <dbReference type="PIRNR" id="PIRNR001369"/>
    </source>
</evidence>
<dbReference type="InterPro" id="IPR016142">
    <property type="entry name" value="Citrate_synth-like_lrg_a-sub"/>
</dbReference>
<evidence type="ECO:0000313" key="7">
    <source>
        <dbReference type="EMBL" id="MFD1018337.1"/>
    </source>
</evidence>
<dbReference type="InterPro" id="IPR024176">
    <property type="entry name" value="Citrate_synthase_bac-typ"/>
</dbReference>
<dbReference type="PIRSF" id="PIRSF001369">
    <property type="entry name" value="Citrate_synth"/>
    <property type="match status" value="1"/>
</dbReference>
<sequence>MFQPGLKGITAVETKLSEIDGGNGHLSYRGKEIGELMQGRSFEEIAYFLLNGSLPNPSEYISFKEKLQASRALEPRLLDLIRQLPKDQPMMSVLRTAISAMEDSGESWPLSADGAIKWIARLPSIIAHRYRWVKGYEEVSERKDLNHTANFLYMLFGEEKREEEVKALEGYLILTMEHGLNASTFSARVTTSTQVGYAGALTAALATMQGPLHGGAPGGVIDLLEEIEHEDRIHEVIEKKIMNGEKIMGFGHRVYKTTDPRADALKEVLVNGENQPEWIQLALKTEQETIELLKKHKPGRDLYANVEYYAAAVMKALEIEPELFTAIFSSSRVVGWCAHSKEQSENNVIFRPKAKYIG</sequence>
<evidence type="ECO:0000313" key="8">
    <source>
        <dbReference type="Proteomes" id="UP001596990"/>
    </source>
</evidence>
<name>A0ABW3KWT7_9BACI</name>
<dbReference type="Pfam" id="PF00285">
    <property type="entry name" value="Citrate_synt"/>
    <property type="match status" value="1"/>
</dbReference>
<accession>A0ABW3KWT7</accession>
<dbReference type="InterPro" id="IPR019810">
    <property type="entry name" value="Citrate_synthase_AS"/>
</dbReference>